<evidence type="ECO:0000256" key="5">
    <source>
        <dbReference type="RuleBase" id="RU361279"/>
    </source>
</evidence>
<feature type="binding site" evidence="4">
    <location>
        <position position="56"/>
    </location>
    <ligand>
        <name>substrate</name>
    </ligand>
</feature>
<gene>
    <name evidence="6" type="ORF">SAMN05216180_0087</name>
</gene>
<dbReference type="InterPro" id="IPR002698">
    <property type="entry name" value="FTHF_cligase"/>
</dbReference>
<sequence>MQITDIRIYKTTLRNKYKQMRRDMPPSVKVQHDDSIRRRVQSLYQYKNAKTLLTFVSTDIEVDTRILIADALKNGKRVAVPRCIDGTREMEFYLIKSLDDLAPRTFGVLEPDPERSELLTDFSDSICIVPGLAFDFAGYRLGYGKGYYDRFLSRYPQTKVGIVYSSCMTQRLQHGRYDVAVDLLVTERYLRKVNSPSRFSQRR</sequence>
<keyword evidence="3 4" id="KW-0067">ATP-binding</keyword>
<comment type="similarity">
    <text evidence="1 5">Belongs to the 5-formyltetrahydrofolate cyclo-ligase family.</text>
</comment>
<feature type="binding site" evidence="4">
    <location>
        <position position="61"/>
    </location>
    <ligand>
        <name>substrate</name>
    </ligand>
</feature>
<evidence type="ECO:0000313" key="7">
    <source>
        <dbReference type="Proteomes" id="UP000199158"/>
    </source>
</evidence>
<dbReference type="GO" id="GO:0046872">
    <property type="term" value="F:metal ion binding"/>
    <property type="evidence" value="ECO:0007669"/>
    <property type="project" value="UniProtKB-KW"/>
</dbReference>
<evidence type="ECO:0000256" key="4">
    <source>
        <dbReference type="PIRSR" id="PIRSR006806-1"/>
    </source>
</evidence>
<dbReference type="Proteomes" id="UP000199158">
    <property type="component" value="Unassembled WGS sequence"/>
</dbReference>
<name>A0A1H7YK91_9FIRM</name>
<evidence type="ECO:0000313" key="6">
    <source>
        <dbReference type="EMBL" id="SEM46415.1"/>
    </source>
</evidence>
<keyword evidence="2 4" id="KW-0547">Nucleotide-binding</keyword>
<dbReference type="PIRSF" id="PIRSF006806">
    <property type="entry name" value="FTHF_cligase"/>
    <property type="match status" value="1"/>
</dbReference>
<evidence type="ECO:0000256" key="2">
    <source>
        <dbReference type="ARBA" id="ARBA00022741"/>
    </source>
</evidence>
<dbReference type="AlphaFoldDB" id="A0A1H7YK91"/>
<protein>
    <recommendedName>
        <fullName evidence="5">5-formyltetrahydrofolate cyclo-ligase</fullName>
        <ecNumber evidence="5">6.3.3.2</ecNumber>
    </recommendedName>
</protein>
<keyword evidence="7" id="KW-1185">Reference proteome</keyword>
<dbReference type="OrthoDB" id="9801938at2"/>
<evidence type="ECO:0000256" key="1">
    <source>
        <dbReference type="ARBA" id="ARBA00010638"/>
    </source>
</evidence>
<proteinExistence type="inferred from homology"/>
<feature type="binding site" evidence="4">
    <location>
        <begin position="10"/>
        <end position="14"/>
    </location>
    <ligand>
        <name>ATP</name>
        <dbReference type="ChEBI" id="CHEBI:30616"/>
    </ligand>
</feature>
<dbReference type="InterPro" id="IPR037171">
    <property type="entry name" value="NagB/RpiA_transferase-like"/>
</dbReference>
<dbReference type="GO" id="GO:0035999">
    <property type="term" value="P:tetrahydrofolate interconversion"/>
    <property type="evidence" value="ECO:0007669"/>
    <property type="project" value="TreeGrafter"/>
</dbReference>
<dbReference type="NCBIfam" id="TIGR02727">
    <property type="entry name" value="MTHFS_bact"/>
    <property type="match status" value="1"/>
</dbReference>
<accession>A0A1H7YK91</accession>
<feature type="binding site" evidence="4">
    <location>
        <begin position="140"/>
        <end position="148"/>
    </location>
    <ligand>
        <name>ATP</name>
        <dbReference type="ChEBI" id="CHEBI:30616"/>
    </ligand>
</feature>
<keyword evidence="6" id="KW-0436">Ligase</keyword>
<dbReference type="Gene3D" id="3.40.50.10420">
    <property type="entry name" value="NagB/RpiA/CoA transferase-like"/>
    <property type="match status" value="1"/>
</dbReference>
<organism evidence="6 7">
    <name type="scientific">Hydrogenoanaerobacterium saccharovorans</name>
    <dbReference type="NCBI Taxonomy" id="474960"/>
    <lineage>
        <taxon>Bacteria</taxon>
        <taxon>Bacillati</taxon>
        <taxon>Bacillota</taxon>
        <taxon>Clostridia</taxon>
        <taxon>Eubacteriales</taxon>
        <taxon>Oscillospiraceae</taxon>
        <taxon>Hydrogenoanaerobacterium</taxon>
    </lineage>
</organism>
<reference evidence="6 7" key="1">
    <citation type="submission" date="2016-10" db="EMBL/GenBank/DDBJ databases">
        <authorList>
            <person name="de Groot N.N."/>
        </authorList>
    </citation>
    <scope>NUCLEOTIDE SEQUENCE [LARGE SCALE GENOMIC DNA]</scope>
    <source>
        <strain evidence="6 7">CGMCC 1.5070</strain>
    </source>
</reference>
<dbReference type="InterPro" id="IPR024185">
    <property type="entry name" value="FTHF_cligase-like_sf"/>
</dbReference>
<dbReference type="RefSeq" id="WP_092750561.1">
    <property type="nucleotide sequence ID" value="NZ_FOCG01000001.1"/>
</dbReference>
<dbReference type="PANTHER" id="PTHR23407">
    <property type="entry name" value="ATPASE INHIBITOR/5-FORMYLTETRAHYDROFOLATE CYCLO-LIGASE"/>
    <property type="match status" value="1"/>
</dbReference>
<evidence type="ECO:0000256" key="3">
    <source>
        <dbReference type="ARBA" id="ARBA00022840"/>
    </source>
</evidence>
<dbReference type="SUPFAM" id="SSF100950">
    <property type="entry name" value="NagB/RpiA/CoA transferase-like"/>
    <property type="match status" value="1"/>
</dbReference>
<dbReference type="Pfam" id="PF01812">
    <property type="entry name" value="5-FTHF_cyc-lig"/>
    <property type="match status" value="1"/>
</dbReference>
<dbReference type="GO" id="GO:0009396">
    <property type="term" value="P:folic acid-containing compound biosynthetic process"/>
    <property type="evidence" value="ECO:0007669"/>
    <property type="project" value="TreeGrafter"/>
</dbReference>
<dbReference type="GO" id="GO:0005524">
    <property type="term" value="F:ATP binding"/>
    <property type="evidence" value="ECO:0007669"/>
    <property type="project" value="UniProtKB-KW"/>
</dbReference>
<dbReference type="EMBL" id="FOCG01000001">
    <property type="protein sequence ID" value="SEM46415.1"/>
    <property type="molecule type" value="Genomic_DNA"/>
</dbReference>
<keyword evidence="5" id="KW-0479">Metal-binding</keyword>
<dbReference type="PANTHER" id="PTHR23407:SF1">
    <property type="entry name" value="5-FORMYLTETRAHYDROFOLATE CYCLO-LIGASE"/>
    <property type="match status" value="1"/>
</dbReference>
<dbReference type="GO" id="GO:0030272">
    <property type="term" value="F:5-formyltetrahydrofolate cyclo-ligase activity"/>
    <property type="evidence" value="ECO:0007669"/>
    <property type="project" value="UniProtKB-EC"/>
</dbReference>
<comment type="catalytic activity">
    <reaction evidence="5">
        <text>(6S)-5-formyl-5,6,7,8-tetrahydrofolate + ATP = (6R)-5,10-methenyltetrahydrofolate + ADP + phosphate</text>
        <dbReference type="Rhea" id="RHEA:10488"/>
        <dbReference type="ChEBI" id="CHEBI:30616"/>
        <dbReference type="ChEBI" id="CHEBI:43474"/>
        <dbReference type="ChEBI" id="CHEBI:57455"/>
        <dbReference type="ChEBI" id="CHEBI:57457"/>
        <dbReference type="ChEBI" id="CHEBI:456216"/>
        <dbReference type="EC" id="6.3.3.2"/>
    </reaction>
</comment>
<keyword evidence="5" id="KW-0460">Magnesium</keyword>
<comment type="cofactor">
    <cofactor evidence="5">
        <name>Mg(2+)</name>
        <dbReference type="ChEBI" id="CHEBI:18420"/>
    </cofactor>
</comment>
<dbReference type="STRING" id="474960.SAMN05216180_0087"/>
<dbReference type="EC" id="6.3.3.2" evidence="5"/>